<gene>
    <name evidence="2" type="ORF">SETTUDRAFT_32321</name>
</gene>
<dbReference type="HOGENOM" id="CLU_1526098_0_0_1"/>
<evidence type="ECO:0000256" key="1">
    <source>
        <dbReference type="SAM" id="MobiDB-lite"/>
    </source>
</evidence>
<organism evidence="2 3">
    <name type="scientific">Exserohilum turcicum (strain 28A)</name>
    <name type="common">Northern leaf blight fungus</name>
    <name type="synonym">Setosphaeria turcica</name>
    <dbReference type="NCBI Taxonomy" id="671987"/>
    <lineage>
        <taxon>Eukaryota</taxon>
        <taxon>Fungi</taxon>
        <taxon>Dikarya</taxon>
        <taxon>Ascomycota</taxon>
        <taxon>Pezizomycotina</taxon>
        <taxon>Dothideomycetes</taxon>
        <taxon>Pleosporomycetidae</taxon>
        <taxon>Pleosporales</taxon>
        <taxon>Pleosporineae</taxon>
        <taxon>Pleosporaceae</taxon>
        <taxon>Exserohilum</taxon>
    </lineage>
</organism>
<dbReference type="GeneID" id="19403640"/>
<dbReference type="AlphaFoldDB" id="R0JVV7"/>
<keyword evidence="3" id="KW-1185">Reference proteome</keyword>
<protein>
    <submittedName>
        <fullName evidence="2">Uncharacterized protein</fullName>
    </submittedName>
</protein>
<evidence type="ECO:0000313" key="2">
    <source>
        <dbReference type="EMBL" id="EOA85093.1"/>
    </source>
</evidence>
<name>R0JVV7_EXST2</name>
<reference evidence="2 3" key="2">
    <citation type="journal article" date="2013" name="PLoS Genet.">
        <title>Comparative genome structure, secondary metabolite, and effector coding capacity across Cochliobolus pathogens.</title>
        <authorList>
            <person name="Condon B.J."/>
            <person name="Leng Y."/>
            <person name="Wu D."/>
            <person name="Bushley K.E."/>
            <person name="Ohm R.A."/>
            <person name="Otillar R."/>
            <person name="Martin J."/>
            <person name="Schackwitz W."/>
            <person name="Grimwood J."/>
            <person name="MohdZainudin N."/>
            <person name="Xue C."/>
            <person name="Wang R."/>
            <person name="Manning V.A."/>
            <person name="Dhillon B."/>
            <person name="Tu Z.J."/>
            <person name="Steffenson B.J."/>
            <person name="Salamov A."/>
            <person name="Sun H."/>
            <person name="Lowry S."/>
            <person name="LaButti K."/>
            <person name="Han J."/>
            <person name="Copeland A."/>
            <person name="Lindquist E."/>
            <person name="Barry K."/>
            <person name="Schmutz J."/>
            <person name="Baker S.E."/>
            <person name="Ciuffetti L.M."/>
            <person name="Grigoriev I.V."/>
            <person name="Zhong S."/>
            <person name="Turgeon B.G."/>
        </authorList>
    </citation>
    <scope>NUCLEOTIDE SEQUENCE [LARGE SCALE GENOMIC DNA]</scope>
    <source>
        <strain evidence="3">28A</strain>
    </source>
</reference>
<accession>R0JVV7</accession>
<dbReference type="EMBL" id="KB908703">
    <property type="protein sequence ID" value="EOA85093.1"/>
    <property type="molecule type" value="Genomic_DNA"/>
</dbReference>
<dbReference type="OrthoDB" id="3693617at2759"/>
<feature type="compositionally biased region" description="Low complexity" evidence="1">
    <location>
        <begin position="120"/>
        <end position="131"/>
    </location>
</feature>
<feature type="region of interest" description="Disordered" evidence="1">
    <location>
        <begin position="100"/>
        <end position="154"/>
    </location>
</feature>
<proteinExistence type="predicted"/>
<evidence type="ECO:0000313" key="3">
    <source>
        <dbReference type="Proteomes" id="UP000016935"/>
    </source>
</evidence>
<sequence>MASSTVSPIPSATPGVCSSQVVYDIAPDNITHPYCAYNSKTLIQDLSSCCKQDAEVHVWNNCTQYCEVSPSGAEDWRDCVVKLYPDADVFGAQFPCLFDSKDDNENNGNNDDGDEDNDQPTTTGAGPTSTGESDQSETGTGTADPDAEGAGSTAKTPVSLMGWVVSLLALGGYVMA</sequence>
<dbReference type="Proteomes" id="UP000016935">
    <property type="component" value="Unassembled WGS sequence"/>
</dbReference>
<reference evidence="2 3" key="1">
    <citation type="journal article" date="2012" name="PLoS Pathog.">
        <title>Diverse lifestyles and strategies of plant pathogenesis encoded in the genomes of eighteen Dothideomycetes fungi.</title>
        <authorList>
            <person name="Ohm R.A."/>
            <person name="Feau N."/>
            <person name="Henrissat B."/>
            <person name="Schoch C.L."/>
            <person name="Horwitz B.A."/>
            <person name="Barry K.W."/>
            <person name="Condon B.J."/>
            <person name="Copeland A.C."/>
            <person name="Dhillon B."/>
            <person name="Glaser F."/>
            <person name="Hesse C.N."/>
            <person name="Kosti I."/>
            <person name="LaButti K."/>
            <person name="Lindquist E.A."/>
            <person name="Lucas S."/>
            <person name="Salamov A.A."/>
            <person name="Bradshaw R.E."/>
            <person name="Ciuffetti L."/>
            <person name="Hamelin R.C."/>
            <person name="Kema G.H.J."/>
            <person name="Lawrence C."/>
            <person name="Scott J.A."/>
            <person name="Spatafora J.W."/>
            <person name="Turgeon B.G."/>
            <person name="de Wit P.J.G.M."/>
            <person name="Zhong S."/>
            <person name="Goodwin S.B."/>
            <person name="Grigoriev I.V."/>
        </authorList>
    </citation>
    <scope>NUCLEOTIDE SEQUENCE [LARGE SCALE GENOMIC DNA]</scope>
    <source>
        <strain evidence="3">28A</strain>
    </source>
</reference>
<feature type="compositionally biased region" description="Polar residues" evidence="1">
    <location>
        <begin position="132"/>
        <end position="141"/>
    </location>
</feature>
<dbReference type="RefSeq" id="XP_008027018.1">
    <property type="nucleotide sequence ID" value="XM_008028827.1"/>
</dbReference>